<evidence type="ECO:0000256" key="3">
    <source>
        <dbReference type="ARBA" id="ARBA00015963"/>
    </source>
</evidence>
<dbReference type="Gene3D" id="3.10.330.20">
    <property type="match status" value="1"/>
</dbReference>
<comment type="caution">
    <text evidence="12">The sequence shown here is derived from an EMBL/GenBank/DDBJ whole genome shotgun (WGS) entry which is preliminary data.</text>
</comment>
<evidence type="ECO:0000256" key="4">
    <source>
        <dbReference type="ARBA" id="ARBA00022603"/>
    </source>
</evidence>
<evidence type="ECO:0000256" key="10">
    <source>
        <dbReference type="SAM" id="MobiDB-lite"/>
    </source>
</evidence>
<dbReference type="Pfam" id="PF08704">
    <property type="entry name" value="GCD14"/>
    <property type="match status" value="1"/>
</dbReference>
<dbReference type="GO" id="GO:0160107">
    <property type="term" value="F:tRNA (adenine(58)-N1)-methyltransferase activity"/>
    <property type="evidence" value="ECO:0007669"/>
    <property type="project" value="UniProtKB-EC"/>
</dbReference>
<feature type="compositionally biased region" description="Low complexity" evidence="10">
    <location>
        <begin position="47"/>
        <end position="59"/>
    </location>
</feature>
<feature type="compositionally biased region" description="Basic and acidic residues" evidence="10">
    <location>
        <begin position="12"/>
        <end position="37"/>
    </location>
</feature>
<name>A0A2G8RLL3_9APHY</name>
<dbReference type="GO" id="GO:0031515">
    <property type="term" value="C:tRNA (m1A) methyltransferase complex"/>
    <property type="evidence" value="ECO:0007669"/>
    <property type="project" value="InterPro"/>
</dbReference>
<proteinExistence type="predicted"/>
<organism evidence="12 13">
    <name type="scientific">Ganoderma sinense ZZ0214-1</name>
    <dbReference type="NCBI Taxonomy" id="1077348"/>
    <lineage>
        <taxon>Eukaryota</taxon>
        <taxon>Fungi</taxon>
        <taxon>Dikarya</taxon>
        <taxon>Basidiomycota</taxon>
        <taxon>Agaricomycotina</taxon>
        <taxon>Agaricomycetes</taxon>
        <taxon>Polyporales</taxon>
        <taxon>Polyporaceae</taxon>
        <taxon>Ganoderma</taxon>
    </lineage>
</organism>
<accession>A0A2G8RLL3</accession>
<dbReference type="InterPro" id="IPR014816">
    <property type="entry name" value="tRNA_MeTrfase_Gcd14"/>
</dbReference>
<comment type="subcellular location">
    <subcellularLocation>
        <location evidence="1">Nucleus</location>
    </subcellularLocation>
</comment>
<dbReference type="AlphaFoldDB" id="A0A2G8RLL3"/>
<gene>
    <name evidence="12" type="ORF">GSI_15090</name>
</gene>
<sequence length="559" mass="60830">MGATPAQGYAAQKEKVGDRRGEHLQRLRQRHASESEQTRPSGTHSQSQFPGPGSGVFPSPQIPYPLQIFPHHHARSPSGKIFSPPARAQRHAPLARPSPRPLLPPPSSPTPPRTHIQKTGEMWSTAREIAAGDVVIAWMTRDILQPLVIAPGKELNSKYGYYLHSDLVGVPYGSKIRSRNGKGFIHLLRPTPELWTLALPHRTQILYLADIAFVASWLDLKLGSKVIEAGTGSGSFSHSVARTIGPTGHLWSYEFHETRASKAREEFTRHGMDDIVTLTHRNVCKDGFTVEDTVDAVFLDLPAPWEAVEHAKKALRKNRTTRICCFSPCMEQVLRTVSALNEAGFTEITMYETLLWPHQVDAAPALAPISVVGEKLKQSEARREEKRLRQIANARAGAERRAAKRKAEDDAPAGPGSDGKRARTDGKQEDEREHVPPEVQAQDEREAVEGIETAVEATGTEAIEAGTTSASGPAPATPSEVQEVAEAPRICLSKTFPDVRGHTSYLTFAVLLPAAVTRKLGAAATVFEQPSTVASAKPTPPPPGTVEGIQDGKTTESSH</sequence>
<dbReference type="PROSITE" id="PS51620">
    <property type="entry name" value="SAM_TRM61"/>
    <property type="match status" value="1"/>
</dbReference>
<keyword evidence="8" id="KW-0539">Nucleus</keyword>
<keyword evidence="5" id="KW-0808">Transferase</keyword>
<evidence type="ECO:0000256" key="9">
    <source>
        <dbReference type="ARBA" id="ARBA00033309"/>
    </source>
</evidence>
<reference evidence="12 13" key="1">
    <citation type="journal article" date="2015" name="Sci. Rep.">
        <title>Chromosome-level genome map provides insights into diverse defense mechanisms in the medicinal fungus Ganoderma sinense.</title>
        <authorList>
            <person name="Zhu Y."/>
            <person name="Xu J."/>
            <person name="Sun C."/>
            <person name="Zhou S."/>
            <person name="Xu H."/>
            <person name="Nelson D.R."/>
            <person name="Qian J."/>
            <person name="Song J."/>
            <person name="Luo H."/>
            <person name="Xiang L."/>
            <person name="Li Y."/>
            <person name="Xu Z."/>
            <person name="Ji A."/>
            <person name="Wang L."/>
            <person name="Lu S."/>
            <person name="Hayward A."/>
            <person name="Sun W."/>
            <person name="Li X."/>
            <person name="Schwartz D.C."/>
            <person name="Wang Y."/>
            <person name="Chen S."/>
        </authorList>
    </citation>
    <scope>NUCLEOTIDE SEQUENCE [LARGE SCALE GENOMIC DNA]</scope>
    <source>
        <strain evidence="12 13">ZZ0214-1</strain>
    </source>
</reference>
<evidence type="ECO:0000313" key="12">
    <source>
        <dbReference type="EMBL" id="PIL22402.1"/>
    </source>
</evidence>
<keyword evidence="13" id="KW-1185">Reference proteome</keyword>
<dbReference type="EMBL" id="AYKW01000069">
    <property type="protein sequence ID" value="PIL22402.1"/>
    <property type="molecule type" value="Genomic_DNA"/>
</dbReference>
<feature type="compositionally biased region" description="Pro residues" evidence="10">
    <location>
        <begin position="96"/>
        <end position="112"/>
    </location>
</feature>
<evidence type="ECO:0000256" key="5">
    <source>
        <dbReference type="ARBA" id="ARBA00022679"/>
    </source>
</evidence>
<dbReference type="PANTHER" id="PTHR12133">
    <property type="entry name" value="TRNA (ADENINE(58)-N(1))-METHYLTRANSFERASE"/>
    <property type="match status" value="1"/>
</dbReference>
<dbReference type="InterPro" id="IPR049470">
    <property type="entry name" value="TRM61_C"/>
</dbReference>
<evidence type="ECO:0000259" key="11">
    <source>
        <dbReference type="Pfam" id="PF08704"/>
    </source>
</evidence>
<evidence type="ECO:0000256" key="7">
    <source>
        <dbReference type="ARBA" id="ARBA00022694"/>
    </source>
</evidence>
<keyword evidence="6" id="KW-0949">S-adenosyl-L-methionine</keyword>
<evidence type="ECO:0000256" key="8">
    <source>
        <dbReference type="ARBA" id="ARBA00023242"/>
    </source>
</evidence>
<evidence type="ECO:0000256" key="1">
    <source>
        <dbReference type="ARBA" id="ARBA00004123"/>
    </source>
</evidence>
<dbReference type="Proteomes" id="UP000230002">
    <property type="component" value="Unassembled WGS sequence"/>
</dbReference>
<dbReference type="FunFam" id="3.40.50.150:FF:000247">
    <property type="entry name" value="tRNA (adenine(58)-N(1))-methyltransferase catalytic subunit TRM61"/>
    <property type="match status" value="1"/>
</dbReference>
<dbReference type="CDD" id="cd02440">
    <property type="entry name" value="AdoMet_MTases"/>
    <property type="match status" value="1"/>
</dbReference>
<keyword evidence="7" id="KW-0819">tRNA processing</keyword>
<dbReference type="PANTHER" id="PTHR12133:SF2">
    <property type="entry name" value="TRNA (ADENINE(58)-N(1))-METHYLTRANSFERASE CATALYTIC SUBUNIT TRMT61A"/>
    <property type="match status" value="1"/>
</dbReference>
<dbReference type="Gene3D" id="3.40.50.150">
    <property type="entry name" value="Vaccinia Virus protein VP39"/>
    <property type="match status" value="1"/>
</dbReference>
<dbReference type="SUPFAM" id="SSF53335">
    <property type="entry name" value="S-adenosyl-L-methionine-dependent methyltransferases"/>
    <property type="match status" value="1"/>
</dbReference>
<feature type="compositionally biased region" description="Basic and acidic residues" evidence="10">
    <location>
        <begin position="397"/>
        <end position="409"/>
    </location>
</feature>
<dbReference type="STRING" id="1077348.A0A2G8RLL3"/>
<feature type="region of interest" description="Disordered" evidence="10">
    <location>
        <begin position="1"/>
        <end position="116"/>
    </location>
</feature>
<feature type="region of interest" description="Disordered" evidence="10">
    <location>
        <begin position="394"/>
        <end position="446"/>
    </location>
</feature>
<protein>
    <recommendedName>
        <fullName evidence="3">tRNA (adenine(58)-N(1))-methyltransferase catalytic subunit TRM61</fullName>
        <ecNumber evidence="2">2.1.1.220</ecNumber>
    </recommendedName>
    <alternativeName>
        <fullName evidence="9">tRNA(m1A58)-methyltransferase subunit TRM61</fullName>
    </alternativeName>
</protein>
<dbReference type="GO" id="GO:0005634">
    <property type="term" value="C:nucleus"/>
    <property type="evidence" value="ECO:0007669"/>
    <property type="project" value="UniProtKB-SubCell"/>
</dbReference>
<dbReference type="GO" id="GO:0030488">
    <property type="term" value="P:tRNA methylation"/>
    <property type="evidence" value="ECO:0007669"/>
    <property type="project" value="InterPro"/>
</dbReference>
<evidence type="ECO:0000313" key="13">
    <source>
        <dbReference type="Proteomes" id="UP000230002"/>
    </source>
</evidence>
<keyword evidence="4" id="KW-0489">Methyltransferase</keyword>
<dbReference type="EC" id="2.1.1.220" evidence="2"/>
<feature type="region of interest" description="Disordered" evidence="10">
    <location>
        <begin position="527"/>
        <end position="559"/>
    </location>
</feature>
<feature type="compositionally biased region" description="Basic and acidic residues" evidence="10">
    <location>
        <begin position="418"/>
        <end position="446"/>
    </location>
</feature>
<evidence type="ECO:0000256" key="2">
    <source>
        <dbReference type="ARBA" id="ARBA00012796"/>
    </source>
</evidence>
<dbReference type="InterPro" id="IPR029063">
    <property type="entry name" value="SAM-dependent_MTases_sf"/>
</dbReference>
<feature type="domain" description="tRNA (adenine(58)-N(1))-methyltransferase catalytic subunit TRM61 C-terminal" evidence="11">
    <location>
        <begin position="183"/>
        <end position="404"/>
    </location>
</feature>
<evidence type="ECO:0000256" key="6">
    <source>
        <dbReference type="ARBA" id="ARBA00022691"/>
    </source>
</evidence>
<dbReference type="OrthoDB" id="1925287at2759"/>